<protein>
    <submittedName>
        <fullName evidence="2">Uncharacterized protein</fullName>
    </submittedName>
</protein>
<reference evidence="2 3" key="1">
    <citation type="submission" date="2019-01" db="EMBL/GenBank/DDBJ databases">
        <title>Draft genome sequences of the type strains of six Macrococcus species.</title>
        <authorList>
            <person name="Mazhar S."/>
            <person name="Altermann E."/>
            <person name="Hill C."/>
            <person name="Mcauliffe O."/>
        </authorList>
    </citation>
    <scope>NUCLEOTIDE SEQUENCE [LARGE SCALE GENOMIC DNA]</scope>
    <source>
        <strain evidence="2 3">ATCC 51825</strain>
    </source>
</reference>
<proteinExistence type="predicted"/>
<dbReference type="Proteomes" id="UP000294843">
    <property type="component" value="Unassembled WGS sequence"/>
</dbReference>
<sequence>MPNKLQKEVNQLYFGEGLSAAGFMLLWFGTAFFKPETRVFLLSPATFLSVINISLILLTGSYFWGIMKRHVDNRKALALTDLQIQRFRYLQSIIILILISATIAIVMTLPHSQDMWLLIALTYIFMWLEYINYFHIRLSYLTPREFRQLVTNRKLTASHLRRALRNK</sequence>
<dbReference type="RefSeq" id="WP_133451868.1">
    <property type="nucleotide sequence ID" value="NZ_CP128470.1"/>
</dbReference>
<dbReference type="AlphaFoldDB" id="A0A4R6BZH6"/>
<comment type="caution">
    <text evidence="2">The sequence shown here is derived from an EMBL/GenBank/DDBJ whole genome shotgun (WGS) entry which is preliminary data.</text>
</comment>
<evidence type="ECO:0000313" key="3">
    <source>
        <dbReference type="Proteomes" id="UP000294843"/>
    </source>
</evidence>
<keyword evidence="1" id="KW-1133">Transmembrane helix</keyword>
<keyword evidence="1" id="KW-0472">Membrane</keyword>
<keyword evidence="3" id="KW-1185">Reference proteome</keyword>
<feature type="transmembrane region" description="Helical" evidence="1">
    <location>
        <begin position="45"/>
        <end position="66"/>
    </location>
</feature>
<gene>
    <name evidence="2" type="ORF">ERX55_07065</name>
</gene>
<feature type="transmembrane region" description="Helical" evidence="1">
    <location>
        <begin position="12"/>
        <end position="33"/>
    </location>
</feature>
<evidence type="ECO:0000256" key="1">
    <source>
        <dbReference type="SAM" id="Phobius"/>
    </source>
</evidence>
<organism evidence="2 3">
    <name type="scientific">Macrococcus bovicus</name>
    <dbReference type="NCBI Taxonomy" id="69968"/>
    <lineage>
        <taxon>Bacteria</taxon>
        <taxon>Bacillati</taxon>
        <taxon>Bacillota</taxon>
        <taxon>Bacilli</taxon>
        <taxon>Bacillales</taxon>
        <taxon>Staphylococcaceae</taxon>
        <taxon>Macrococcus</taxon>
    </lineage>
</organism>
<dbReference type="OrthoDB" id="4826010at2"/>
<feature type="transmembrane region" description="Helical" evidence="1">
    <location>
        <begin position="87"/>
        <end position="109"/>
    </location>
</feature>
<evidence type="ECO:0000313" key="2">
    <source>
        <dbReference type="EMBL" id="TDM14007.1"/>
    </source>
</evidence>
<name>A0A4R6BZH6_9STAP</name>
<feature type="transmembrane region" description="Helical" evidence="1">
    <location>
        <begin position="115"/>
        <end position="134"/>
    </location>
</feature>
<dbReference type="EMBL" id="SCWF01000006">
    <property type="protein sequence ID" value="TDM14007.1"/>
    <property type="molecule type" value="Genomic_DNA"/>
</dbReference>
<accession>A0A4R6BZH6</accession>
<keyword evidence="1" id="KW-0812">Transmembrane</keyword>